<dbReference type="EMBL" id="AP025739">
    <property type="protein sequence ID" value="BDI30060.1"/>
    <property type="molecule type" value="Genomic_DNA"/>
</dbReference>
<comment type="similarity">
    <text evidence="2">Belongs to the TMEM19 family.</text>
</comment>
<dbReference type="OrthoDB" id="9808500at2"/>
<sequence>MNALMLAAVPAAALVAGLAYKARALTVSGAAAATVVGAAAFGLGGGLGAGALLVFFVTSSALSRWRRREKEALQFEKGGRRDAGQVLANGGVAAAALLIGLIVPGGAHGANLAFLAALAAANADTWATEIGAAIGGTPVSLRDFRPAPPGTSGAVSAAGTLAALAGALLPALFAPTRDILLVTLAGFAGSLIDTLLGATLQAQWRDPQNPARWTERRPGAAAPDRGLLAVNNDWVNFLCTLAAALIAILFAR</sequence>
<keyword evidence="5" id="KW-0472">Membrane</keyword>
<keyword evidence="7" id="KW-1185">Reference proteome</keyword>
<dbReference type="AlphaFoldDB" id="A0A402D1X7"/>
<evidence type="ECO:0000313" key="6">
    <source>
        <dbReference type="EMBL" id="BDI30060.1"/>
    </source>
</evidence>
<evidence type="ECO:0000256" key="2">
    <source>
        <dbReference type="ARBA" id="ARBA00009012"/>
    </source>
</evidence>
<evidence type="ECO:0000256" key="3">
    <source>
        <dbReference type="ARBA" id="ARBA00022692"/>
    </source>
</evidence>
<dbReference type="InterPro" id="IPR002794">
    <property type="entry name" value="DUF92_TMEM19"/>
</dbReference>
<dbReference type="Pfam" id="PF01940">
    <property type="entry name" value="DUF92"/>
    <property type="match status" value="1"/>
</dbReference>
<gene>
    <name evidence="6" type="ORF">CCAX7_21110</name>
</gene>
<evidence type="ECO:0000256" key="4">
    <source>
        <dbReference type="ARBA" id="ARBA00022989"/>
    </source>
</evidence>
<accession>A0A402D1X7</accession>
<keyword evidence="4" id="KW-1133">Transmembrane helix</keyword>
<evidence type="ECO:0000313" key="7">
    <source>
        <dbReference type="Proteomes" id="UP000287394"/>
    </source>
</evidence>
<comment type="subcellular location">
    <subcellularLocation>
        <location evidence="1">Membrane</location>
        <topology evidence="1">Multi-pass membrane protein</topology>
    </subcellularLocation>
</comment>
<reference evidence="6 7" key="1">
    <citation type="journal article" date="2019" name="Int. J. Syst. Evol. Microbiol.">
        <title>Capsulimonas corticalis gen. nov., sp. nov., an aerobic capsulated bacterium, of a novel bacterial order, Capsulimonadales ord. nov., of the class Armatimonadia of the phylum Armatimonadetes.</title>
        <authorList>
            <person name="Li J."/>
            <person name="Kudo C."/>
            <person name="Tonouchi A."/>
        </authorList>
    </citation>
    <scope>NUCLEOTIDE SEQUENCE [LARGE SCALE GENOMIC DNA]</scope>
    <source>
        <strain evidence="6 7">AX-7</strain>
    </source>
</reference>
<dbReference type="KEGG" id="ccot:CCAX7_21110"/>
<evidence type="ECO:0000256" key="5">
    <source>
        <dbReference type="ARBA" id="ARBA00023136"/>
    </source>
</evidence>
<organism evidence="6 7">
    <name type="scientific">Capsulimonas corticalis</name>
    <dbReference type="NCBI Taxonomy" id="2219043"/>
    <lineage>
        <taxon>Bacteria</taxon>
        <taxon>Bacillati</taxon>
        <taxon>Armatimonadota</taxon>
        <taxon>Armatimonadia</taxon>
        <taxon>Capsulimonadales</taxon>
        <taxon>Capsulimonadaceae</taxon>
        <taxon>Capsulimonas</taxon>
    </lineage>
</organism>
<dbReference type="RefSeq" id="WP_119323516.1">
    <property type="nucleotide sequence ID" value="NZ_AP025739.1"/>
</dbReference>
<dbReference type="PANTHER" id="PTHR13353">
    <property type="entry name" value="TRANSMEMBRANE PROTEIN 19"/>
    <property type="match status" value="1"/>
</dbReference>
<dbReference type="Proteomes" id="UP000287394">
    <property type="component" value="Chromosome"/>
</dbReference>
<protein>
    <submittedName>
        <fullName evidence="6">Uncharacterized protein</fullName>
    </submittedName>
</protein>
<evidence type="ECO:0000256" key="1">
    <source>
        <dbReference type="ARBA" id="ARBA00004141"/>
    </source>
</evidence>
<proteinExistence type="inferred from homology"/>
<dbReference type="PANTHER" id="PTHR13353:SF5">
    <property type="entry name" value="TRANSMEMBRANE PROTEIN 19"/>
    <property type="match status" value="1"/>
</dbReference>
<dbReference type="GO" id="GO:0016020">
    <property type="term" value="C:membrane"/>
    <property type="evidence" value="ECO:0007669"/>
    <property type="project" value="UniProtKB-SubCell"/>
</dbReference>
<keyword evidence="3" id="KW-0812">Transmembrane</keyword>
<name>A0A402D1X7_9BACT</name>